<feature type="transmembrane region" description="Helical" evidence="1">
    <location>
        <begin position="50"/>
        <end position="68"/>
    </location>
</feature>
<keyword evidence="1" id="KW-1133">Transmembrane helix</keyword>
<dbReference type="AlphaFoldDB" id="A0A5B8L720"/>
<keyword evidence="4" id="KW-1185">Reference proteome</keyword>
<dbReference type="KEGG" id="niy:FQ775_23620"/>
<dbReference type="GO" id="GO:0046513">
    <property type="term" value="P:ceramide biosynthetic process"/>
    <property type="evidence" value="ECO:0007669"/>
    <property type="project" value="TreeGrafter"/>
</dbReference>
<evidence type="ECO:0000259" key="2">
    <source>
        <dbReference type="Pfam" id="PF00487"/>
    </source>
</evidence>
<feature type="domain" description="Fatty acid desaturase" evidence="2">
    <location>
        <begin position="50"/>
        <end position="284"/>
    </location>
</feature>
<evidence type="ECO:0000256" key="1">
    <source>
        <dbReference type="SAM" id="Phobius"/>
    </source>
</evidence>
<dbReference type="Pfam" id="PF00487">
    <property type="entry name" value="FA_desaturase"/>
    <property type="match status" value="1"/>
</dbReference>
<dbReference type="PANTHER" id="PTHR12879">
    <property type="entry name" value="SPHINGOLIPID DELTA 4 DESATURASE/C-4 HYDROXYLASE PROTEIN DES2"/>
    <property type="match status" value="1"/>
</dbReference>
<protein>
    <submittedName>
        <fullName evidence="3">Fatty acid desaturase</fullName>
    </submittedName>
</protein>
<proteinExistence type="predicted"/>
<keyword evidence="1" id="KW-0812">Transmembrane</keyword>
<name>A0A5B8L720_9HYPH</name>
<keyword evidence="1" id="KW-0472">Membrane</keyword>
<feature type="transmembrane region" description="Helical" evidence="1">
    <location>
        <begin position="26"/>
        <end position="44"/>
    </location>
</feature>
<feature type="transmembrane region" description="Helical" evidence="1">
    <location>
        <begin position="179"/>
        <end position="202"/>
    </location>
</feature>
<dbReference type="PANTHER" id="PTHR12879:SF8">
    <property type="entry name" value="SPHINGOLIPID DELTA(4)-DESATURASE DES1"/>
    <property type="match status" value="1"/>
</dbReference>
<evidence type="ECO:0000313" key="4">
    <source>
        <dbReference type="Proteomes" id="UP000321389"/>
    </source>
</evidence>
<gene>
    <name evidence="3" type="ORF">FQ775_23620</name>
</gene>
<dbReference type="InterPro" id="IPR005804">
    <property type="entry name" value="FA_desaturase_dom"/>
</dbReference>
<dbReference type="OrthoDB" id="9792534at2"/>
<accession>A0A5B8L720</accession>
<reference evidence="3" key="1">
    <citation type="submission" date="2020-04" db="EMBL/GenBank/DDBJ databases">
        <title>Nitratireductor sp. nov. isolated from mangrove soil.</title>
        <authorList>
            <person name="Ye Y."/>
        </authorList>
    </citation>
    <scope>NUCLEOTIDE SEQUENCE</scope>
    <source>
        <strain evidence="3">SY7</strain>
    </source>
</reference>
<dbReference type="GO" id="GO:0016020">
    <property type="term" value="C:membrane"/>
    <property type="evidence" value="ECO:0007669"/>
    <property type="project" value="GOC"/>
</dbReference>
<organism evidence="3 4">
    <name type="scientific">Nitratireductor mangrovi</name>
    <dbReference type="NCBI Taxonomy" id="2599600"/>
    <lineage>
        <taxon>Bacteria</taxon>
        <taxon>Pseudomonadati</taxon>
        <taxon>Pseudomonadota</taxon>
        <taxon>Alphaproteobacteria</taxon>
        <taxon>Hyphomicrobiales</taxon>
        <taxon>Phyllobacteriaceae</taxon>
        <taxon>Nitratireductor</taxon>
    </lineage>
</organism>
<dbReference type="GO" id="GO:0042284">
    <property type="term" value="F:sphingolipid delta-4 desaturase activity"/>
    <property type="evidence" value="ECO:0007669"/>
    <property type="project" value="TreeGrafter"/>
</dbReference>
<sequence>MDHRALLASLSQEQRRALTEKSDQPGLVRLVSHASLIVVLGALILMRVPAWPLLLPIQGILIVFLFTLEHETIHRTAFASERLNDWVARFCGFLIAIPAEWFRYFHFAHHRHTQDPDHDPELGEGKPETLRDYVIHVSGLPLWWSLARTLSANAIGTRRDGFVPENARRRVRREARLTLAGYAALAVLSIAVGSTALLWVWIVPVLLGQPFLRLYLLAEHGRCPFVANMLENTRTTYTNRVVRWLAWNMPYHAEHHAYPVVPFHRLPDFHRIAREHLRETENGYARFHAAYVAELKS</sequence>
<dbReference type="Proteomes" id="UP000321389">
    <property type="component" value="Chromosome"/>
</dbReference>
<dbReference type="EMBL" id="CP042301">
    <property type="protein sequence ID" value="QDZ03500.1"/>
    <property type="molecule type" value="Genomic_DNA"/>
</dbReference>
<evidence type="ECO:0000313" key="3">
    <source>
        <dbReference type="EMBL" id="QDZ03500.1"/>
    </source>
</evidence>